<dbReference type="WBParaSite" id="nRc.2.0.1.t19771-RA">
    <property type="protein sequence ID" value="nRc.2.0.1.t19771-RA"/>
    <property type="gene ID" value="nRc.2.0.1.g19771"/>
</dbReference>
<keyword evidence="1" id="KW-1185">Reference proteome</keyword>
<accession>A0A915IZY2</accession>
<organism evidence="1 2">
    <name type="scientific">Romanomermis culicivorax</name>
    <name type="common">Nematode worm</name>
    <dbReference type="NCBI Taxonomy" id="13658"/>
    <lineage>
        <taxon>Eukaryota</taxon>
        <taxon>Metazoa</taxon>
        <taxon>Ecdysozoa</taxon>
        <taxon>Nematoda</taxon>
        <taxon>Enoplea</taxon>
        <taxon>Dorylaimia</taxon>
        <taxon>Mermithida</taxon>
        <taxon>Mermithoidea</taxon>
        <taxon>Mermithidae</taxon>
        <taxon>Romanomermis</taxon>
    </lineage>
</organism>
<dbReference type="Proteomes" id="UP000887565">
    <property type="component" value="Unplaced"/>
</dbReference>
<sequence length="60" mass="7148">MVFSQCTNFRKNFNTNLFEDSTRQKYQKINLKKLSGYIFYKQCSTKKENSYSTCKTGRLS</sequence>
<dbReference type="AlphaFoldDB" id="A0A915IZY2"/>
<evidence type="ECO:0000313" key="2">
    <source>
        <dbReference type="WBParaSite" id="nRc.2.0.1.t19771-RA"/>
    </source>
</evidence>
<evidence type="ECO:0000313" key="1">
    <source>
        <dbReference type="Proteomes" id="UP000887565"/>
    </source>
</evidence>
<name>A0A915IZY2_ROMCU</name>
<protein>
    <submittedName>
        <fullName evidence="2">Uncharacterized protein</fullName>
    </submittedName>
</protein>
<proteinExistence type="predicted"/>
<reference evidence="2" key="1">
    <citation type="submission" date="2022-11" db="UniProtKB">
        <authorList>
            <consortium name="WormBaseParasite"/>
        </authorList>
    </citation>
    <scope>IDENTIFICATION</scope>
</reference>